<reference evidence="2" key="1">
    <citation type="submission" date="2018-06" db="EMBL/GenBank/DDBJ databases">
        <title>Complete genome of Pseudomonas insecticola strain QZS01.</title>
        <authorList>
            <person name="Wang J."/>
            <person name="Su Q."/>
        </authorList>
    </citation>
    <scope>NUCLEOTIDE SEQUENCE [LARGE SCALE GENOMIC DNA]</scope>
    <source>
        <strain evidence="2">QZS01</strain>
    </source>
</reference>
<name>A0A3Q9JP21_9GAMM</name>
<keyword evidence="2" id="KW-1185">Reference proteome</keyword>
<organism evidence="1 2">
    <name type="scientific">Entomomonas moraniae</name>
    <dbReference type="NCBI Taxonomy" id="2213226"/>
    <lineage>
        <taxon>Bacteria</taxon>
        <taxon>Pseudomonadati</taxon>
        <taxon>Pseudomonadota</taxon>
        <taxon>Gammaproteobacteria</taxon>
        <taxon>Pseudomonadales</taxon>
        <taxon>Pseudomonadaceae</taxon>
        <taxon>Entomomonas</taxon>
    </lineage>
</organism>
<evidence type="ECO:0000313" key="2">
    <source>
        <dbReference type="Proteomes" id="UP000273143"/>
    </source>
</evidence>
<gene>
    <name evidence="1" type="ORF">DM558_13545</name>
</gene>
<dbReference type="KEGG" id="emo:DM558_13545"/>
<accession>A0A3Q9JP21</accession>
<protein>
    <submittedName>
        <fullName evidence="1">Uncharacterized protein</fullName>
    </submittedName>
</protein>
<dbReference type="AlphaFoldDB" id="A0A3Q9JP21"/>
<dbReference type="EMBL" id="CP029822">
    <property type="protein sequence ID" value="AZS51728.1"/>
    <property type="molecule type" value="Genomic_DNA"/>
</dbReference>
<proteinExistence type="predicted"/>
<sequence length="72" mass="8378">MTKANHLNKGQSERIMNIENKQGLISWADARIGWASSSKTNRTVYYRDKVFVNIFRHGLYGNYIHIDAGEEY</sequence>
<evidence type="ECO:0000313" key="1">
    <source>
        <dbReference type="EMBL" id="AZS51728.1"/>
    </source>
</evidence>
<dbReference type="Proteomes" id="UP000273143">
    <property type="component" value="Chromosome"/>
</dbReference>